<dbReference type="Gene3D" id="3.40.50.360">
    <property type="match status" value="1"/>
</dbReference>
<dbReference type="EMBL" id="JBGFTR010000001">
    <property type="protein sequence ID" value="MFH7563869.1"/>
    <property type="molecule type" value="Genomic_DNA"/>
</dbReference>
<dbReference type="RefSeq" id="WP_395544701.1">
    <property type="nucleotide sequence ID" value="NZ_CP166302.1"/>
</dbReference>
<dbReference type="InterPro" id="IPR005025">
    <property type="entry name" value="FMN_Rdtase-like_dom"/>
</dbReference>
<keyword evidence="2" id="KW-0288">FMN</keyword>
<keyword evidence="2" id="KW-0285">Flavoprotein</keyword>
<organism evidence="4 5">
    <name type="scientific">Oceanimonas smirnovii</name>
    <dbReference type="NCBI Taxonomy" id="264574"/>
    <lineage>
        <taxon>Bacteria</taxon>
        <taxon>Pseudomonadati</taxon>
        <taxon>Pseudomonadota</taxon>
        <taxon>Gammaproteobacteria</taxon>
        <taxon>Aeromonadales</taxon>
        <taxon>Aeromonadaceae</taxon>
        <taxon>Oceanimonas</taxon>
    </lineage>
</organism>
<evidence type="ECO:0000313" key="4">
    <source>
        <dbReference type="EMBL" id="MFH7563869.1"/>
    </source>
</evidence>
<dbReference type="EC" id="1.-.-.-" evidence="4"/>
<dbReference type="PANTHER" id="PTHR30543:SF21">
    <property type="entry name" value="NAD(P)H-DEPENDENT FMN REDUCTASE LOT6"/>
    <property type="match status" value="1"/>
</dbReference>
<comment type="cofactor">
    <cofactor evidence="1">
        <name>FMN</name>
        <dbReference type="ChEBI" id="CHEBI:58210"/>
    </cofactor>
</comment>
<feature type="domain" description="NADPH-dependent FMN reductase-like" evidence="3">
    <location>
        <begin position="1"/>
        <end position="146"/>
    </location>
</feature>
<evidence type="ECO:0000256" key="1">
    <source>
        <dbReference type="ARBA" id="ARBA00001917"/>
    </source>
</evidence>
<dbReference type="InterPro" id="IPR050712">
    <property type="entry name" value="NAD(P)H-dep_reductase"/>
</dbReference>
<accession>A0ABW7NXH4</accession>
<keyword evidence="5" id="KW-1185">Reference proteome</keyword>
<protein>
    <submittedName>
        <fullName evidence="4">NADPH-dependent FMN reductase</fullName>
        <ecNumber evidence="4">1.-.-.-</ecNumber>
    </submittedName>
</protein>
<dbReference type="GO" id="GO:0016491">
    <property type="term" value="F:oxidoreductase activity"/>
    <property type="evidence" value="ECO:0007669"/>
    <property type="project" value="UniProtKB-KW"/>
</dbReference>
<evidence type="ECO:0000259" key="3">
    <source>
        <dbReference type="Pfam" id="PF03358"/>
    </source>
</evidence>
<dbReference type="Pfam" id="PF03358">
    <property type="entry name" value="FMN_red"/>
    <property type="match status" value="1"/>
</dbReference>
<evidence type="ECO:0000256" key="2">
    <source>
        <dbReference type="ARBA" id="ARBA00022643"/>
    </source>
</evidence>
<dbReference type="InterPro" id="IPR029039">
    <property type="entry name" value="Flavoprotein-like_sf"/>
</dbReference>
<dbReference type="SUPFAM" id="SSF52218">
    <property type="entry name" value="Flavoproteins"/>
    <property type="match status" value="1"/>
</dbReference>
<proteinExistence type="predicted"/>
<name>A0ABW7NXH4_9GAMM</name>
<keyword evidence="4" id="KW-0560">Oxidoreductase</keyword>
<dbReference type="PANTHER" id="PTHR30543">
    <property type="entry name" value="CHROMATE REDUCTASE"/>
    <property type="match status" value="1"/>
</dbReference>
<gene>
    <name evidence="4" type="ORF">AB9R89_00805</name>
</gene>
<evidence type="ECO:0000313" key="5">
    <source>
        <dbReference type="Proteomes" id="UP001610706"/>
    </source>
</evidence>
<reference evidence="4 5" key="1">
    <citation type="submission" date="2024-08" db="EMBL/GenBank/DDBJ databases">
        <title>Oceanimonas smirnovii Genome sequencing and assembly.</title>
        <authorList>
            <person name="Tang B."/>
        </authorList>
    </citation>
    <scope>NUCLEOTIDE SEQUENCE [LARGE SCALE GENOMIC DNA]</scope>
    <source>
        <strain evidence="4 5">OS2020-119</strain>
    </source>
</reference>
<dbReference type="Proteomes" id="UP001610706">
    <property type="component" value="Unassembled WGS sequence"/>
</dbReference>
<sequence>MKLLGISGSLRAGSLNTQLLKVAAGVAANEGVELKLFDISEVPLYNGDLDGDVKPAAVQALLDAIAQADGLVLATPEYNYSISGVLKNTLDWASRPAFNSVLTHKPCAVLSASMSALGGARAQMHLRSVLAATLSPVYLEPDYLLASAHTAFDDDGELKSADHQQRLEQFMRGYLSWLNDKQ</sequence>
<comment type="caution">
    <text evidence="4">The sequence shown here is derived from an EMBL/GenBank/DDBJ whole genome shotgun (WGS) entry which is preliminary data.</text>
</comment>